<evidence type="ECO:0000256" key="5">
    <source>
        <dbReference type="ARBA" id="ARBA00022989"/>
    </source>
</evidence>
<proteinExistence type="inferred from homology"/>
<evidence type="ECO:0000256" key="4">
    <source>
        <dbReference type="ARBA" id="ARBA00022692"/>
    </source>
</evidence>
<reference evidence="9 10" key="1">
    <citation type="journal article" date="2013" name="Nature">
        <title>Insights into bilaterian evolution from three spiralian genomes.</title>
        <authorList>
            <person name="Simakov O."/>
            <person name="Marletaz F."/>
            <person name="Cho S.J."/>
            <person name="Edsinger-Gonzales E."/>
            <person name="Havlak P."/>
            <person name="Hellsten U."/>
            <person name="Kuo D.H."/>
            <person name="Larsson T."/>
            <person name="Lv J."/>
            <person name="Arendt D."/>
            <person name="Savage R."/>
            <person name="Osoegawa K."/>
            <person name="de Jong P."/>
            <person name="Grimwood J."/>
            <person name="Chapman J.A."/>
            <person name="Shapiro H."/>
            <person name="Aerts A."/>
            <person name="Otillar R.P."/>
            <person name="Terry A.Y."/>
            <person name="Boore J.L."/>
            <person name="Grigoriev I.V."/>
            <person name="Lindberg D.R."/>
            <person name="Seaver E.C."/>
            <person name="Weisblat D.A."/>
            <person name="Putnam N.H."/>
            <person name="Rokhsar D.S."/>
        </authorList>
    </citation>
    <scope>NUCLEOTIDE SEQUENCE [LARGE SCALE GENOMIC DNA]</scope>
</reference>
<feature type="compositionally biased region" description="Polar residues" evidence="8">
    <location>
        <begin position="467"/>
        <end position="476"/>
    </location>
</feature>
<dbReference type="EMBL" id="KB202953">
    <property type="protein sequence ID" value="ESO87286.1"/>
    <property type="molecule type" value="Genomic_DNA"/>
</dbReference>
<dbReference type="RefSeq" id="XP_009062231.1">
    <property type="nucleotide sequence ID" value="XM_009063983.1"/>
</dbReference>
<dbReference type="GO" id="GO:0005886">
    <property type="term" value="C:plasma membrane"/>
    <property type="evidence" value="ECO:0007669"/>
    <property type="project" value="UniProtKB-SubCell"/>
</dbReference>
<accession>V4A1V6</accession>
<evidence type="ECO:0000256" key="1">
    <source>
        <dbReference type="ARBA" id="ARBA00004651"/>
    </source>
</evidence>
<evidence type="ECO:0000256" key="6">
    <source>
        <dbReference type="ARBA" id="ARBA00023136"/>
    </source>
</evidence>
<evidence type="ECO:0000256" key="2">
    <source>
        <dbReference type="ARBA" id="ARBA00008789"/>
    </source>
</evidence>
<gene>
    <name evidence="9" type="ORF">LOTGIDRAFT_154784</name>
</gene>
<protein>
    <recommendedName>
        <fullName evidence="7">XK-related protein</fullName>
    </recommendedName>
</protein>
<feature type="region of interest" description="Disordered" evidence="8">
    <location>
        <begin position="435"/>
        <end position="513"/>
    </location>
</feature>
<dbReference type="GO" id="GO:0043652">
    <property type="term" value="P:engulfment of apoptotic cell"/>
    <property type="evidence" value="ECO:0007669"/>
    <property type="project" value="TreeGrafter"/>
</dbReference>
<dbReference type="GO" id="GO:1902742">
    <property type="term" value="P:apoptotic process involved in development"/>
    <property type="evidence" value="ECO:0007669"/>
    <property type="project" value="TreeGrafter"/>
</dbReference>
<feature type="transmembrane region" description="Helical" evidence="7">
    <location>
        <begin position="369"/>
        <end position="390"/>
    </location>
</feature>
<dbReference type="CTD" id="20236402"/>
<feature type="transmembrane region" description="Helical" evidence="7">
    <location>
        <begin position="268"/>
        <end position="292"/>
    </location>
</feature>
<feature type="transmembrane region" description="Helical" evidence="7">
    <location>
        <begin position="336"/>
        <end position="357"/>
    </location>
</feature>
<feature type="transmembrane region" description="Helical" evidence="7">
    <location>
        <begin position="158"/>
        <end position="181"/>
    </location>
</feature>
<dbReference type="GO" id="GO:0070782">
    <property type="term" value="P:phosphatidylserine exposure on apoptotic cell surface"/>
    <property type="evidence" value="ECO:0007669"/>
    <property type="project" value="TreeGrafter"/>
</dbReference>
<evidence type="ECO:0000313" key="9">
    <source>
        <dbReference type="EMBL" id="ESO87286.1"/>
    </source>
</evidence>
<dbReference type="OrthoDB" id="6136301at2759"/>
<name>V4A1V6_LOTGI</name>
<feature type="compositionally biased region" description="Basic and acidic residues" evidence="8">
    <location>
        <begin position="435"/>
        <end position="445"/>
    </location>
</feature>
<evidence type="ECO:0000256" key="7">
    <source>
        <dbReference type="RuleBase" id="RU910716"/>
    </source>
</evidence>
<keyword evidence="5 7" id="KW-1133">Transmembrane helix</keyword>
<evidence type="ECO:0000256" key="8">
    <source>
        <dbReference type="SAM" id="MobiDB-lite"/>
    </source>
</evidence>
<sequence length="513" mass="60138">MPVDQIEIELGRSDVTRALDEVDFQRNDVSIEVDRPLSASPDKVDIAFGKGVEKEDRKYYEEYRFDFKYLCLAVLSVILYIGDIISDIHLAMKYFSEGETTFGIVTTVFVAGPSLVMCGFGLHWYWIDYHIEKKEIEKQRKKYDNHWKPVHETKKGLWILRVVMTLLQLGTLMRSVEYIYYGWMSMKSEKKITKIEKLYAWAALRPDEDVVGLSMRIIFLLSSWGSLSMGLTSYHKSLRYSRNTKRNLSFVATPFYFIWRASEVGGRVLCFALFAITYQAWVFAPILLHWLIMIVWTINQKTQFYIKRWQETIFNIVCGYVMIFCFLNLQEGHTRFRYLVFYIIIYFENFVMIGIWFRLLPSQGAWYDLYAFILILVLFVVHIIFQLLYYKVFHPEKIQICLPCDRNLLYESVCHQLTEEEKYPYMEQTIEVKKSNSECSHDGRNSHSVPRTDISRTKHDALEMRPLTTQNSCDANSSVQSSSSEEDQETAKKPVDSEVGVDICPADFSPKIS</sequence>
<keyword evidence="4 7" id="KW-0812">Transmembrane</keyword>
<dbReference type="KEGG" id="lgi:LOTGIDRAFT_154784"/>
<dbReference type="HOGENOM" id="CLU_531327_0_0_1"/>
<dbReference type="GeneID" id="20236402"/>
<feature type="transmembrane region" description="Helical" evidence="7">
    <location>
        <begin position="312"/>
        <end position="329"/>
    </location>
</feature>
<comment type="similarity">
    <text evidence="2 7">Belongs to the XK family.</text>
</comment>
<keyword evidence="6 7" id="KW-0472">Membrane</keyword>
<dbReference type="OMA" id="PKLWRPP"/>
<dbReference type="InterPro" id="IPR018629">
    <property type="entry name" value="XK-rel"/>
</dbReference>
<keyword evidence="10" id="KW-1185">Reference proteome</keyword>
<dbReference type="Proteomes" id="UP000030746">
    <property type="component" value="Unassembled WGS sequence"/>
</dbReference>
<dbReference type="PANTHER" id="PTHR16024">
    <property type="entry name" value="XK-RELATED PROTEIN"/>
    <property type="match status" value="1"/>
</dbReference>
<dbReference type="Pfam" id="PF09815">
    <property type="entry name" value="XK-related"/>
    <property type="match status" value="2"/>
</dbReference>
<dbReference type="PANTHER" id="PTHR16024:SF6">
    <property type="entry name" value="XK-RELATED PROTEIN"/>
    <property type="match status" value="1"/>
</dbReference>
<keyword evidence="3" id="KW-1003">Cell membrane</keyword>
<feature type="transmembrane region" description="Helical" evidence="7">
    <location>
        <begin position="213"/>
        <end position="234"/>
    </location>
</feature>
<dbReference type="AlphaFoldDB" id="V4A1V6"/>
<dbReference type="InterPro" id="IPR050895">
    <property type="entry name" value="XK-related_scramblase"/>
</dbReference>
<comment type="subcellular location">
    <subcellularLocation>
        <location evidence="1">Cell membrane</location>
        <topology evidence="1">Multi-pass membrane protein</topology>
    </subcellularLocation>
    <subcellularLocation>
        <location evidence="7">Membrane</location>
        <topology evidence="7">Multi-pass membrane protein</topology>
    </subcellularLocation>
</comment>
<organism evidence="9 10">
    <name type="scientific">Lottia gigantea</name>
    <name type="common">Giant owl limpet</name>
    <dbReference type="NCBI Taxonomy" id="225164"/>
    <lineage>
        <taxon>Eukaryota</taxon>
        <taxon>Metazoa</taxon>
        <taxon>Spiralia</taxon>
        <taxon>Lophotrochozoa</taxon>
        <taxon>Mollusca</taxon>
        <taxon>Gastropoda</taxon>
        <taxon>Patellogastropoda</taxon>
        <taxon>Lottioidea</taxon>
        <taxon>Lottiidae</taxon>
        <taxon>Lottia</taxon>
    </lineage>
</organism>
<feature type="transmembrane region" description="Helical" evidence="7">
    <location>
        <begin position="102"/>
        <end position="126"/>
    </location>
</feature>
<evidence type="ECO:0000256" key="3">
    <source>
        <dbReference type="ARBA" id="ARBA00022475"/>
    </source>
</evidence>
<feature type="transmembrane region" description="Helical" evidence="7">
    <location>
        <begin position="67"/>
        <end position="90"/>
    </location>
</feature>
<feature type="compositionally biased region" description="Basic and acidic residues" evidence="8">
    <location>
        <begin position="453"/>
        <end position="463"/>
    </location>
</feature>
<evidence type="ECO:0000313" key="10">
    <source>
        <dbReference type="Proteomes" id="UP000030746"/>
    </source>
</evidence>